<evidence type="ECO:0000313" key="5">
    <source>
        <dbReference type="EMBL" id="QPZ37360.1"/>
    </source>
</evidence>
<dbReference type="InterPro" id="IPR024072">
    <property type="entry name" value="DHFR-like_dom_sf"/>
</dbReference>
<dbReference type="NCBIfam" id="NF010663">
    <property type="entry name" value="PRK14059.1-1"/>
    <property type="match status" value="1"/>
</dbReference>
<dbReference type="RefSeq" id="WP_166992124.1">
    <property type="nucleotide sequence ID" value="NZ_CP061169.1"/>
</dbReference>
<dbReference type="SUPFAM" id="SSF53597">
    <property type="entry name" value="Dihydrofolate reductase-like"/>
    <property type="match status" value="1"/>
</dbReference>
<proteinExistence type="predicted"/>
<dbReference type="EMBL" id="CP061169">
    <property type="protein sequence ID" value="QPZ37360.1"/>
    <property type="molecule type" value="Genomic_DNA"/>
</dbReference>
<protein>
    <submittedName>
        <fullName evidence="5">Pyrimidine reductase family protein</fullName>
    </submittedName>
</protein>
<keyword evidence="3" id="KW-0560">Oxidoreductase</keyword>
<evidence type="ECO:0000259" key="4">
    <source>
        <dbReference type="Pfam" id="PF01872"/>
    </source>
</evidence>
<evidence type="ECO:0000256" key="3">
    <source>
        <dbReference type="ARBA" id="ARBA00023002"/>
    </source>
</evidence>
<evidence type="ECO:0000313" key="6">
    <source>
        <dbReference type="Proteomes" id="UP000662814"/>
    </source>
</evidence>
<dbReference type="InterPro" id="IPR002734">
    <property type="entry name" value="RibDG_C"/>
</dbReference>
<keyword evidence="2" id="KW-0521">NADP</keyword>
<evidence type="ECO:0000256" key="1">
    <source>
        <dbReference type="ARBA" id="ARBA00005104"/>
    </source>
</evidence>
<name>A0ABX6YFJ7_9MICO</name>
<accession>A0ABX6YFJ7</accession>
<feature type="domain" description="Bacterial bifunctional deaminase-reductase C-terminal" evidence="4">
    <location>
        <begin position="33"/>
        <end position="224"/>
    </location>
</feature>
<dbReference type="InterPro" id="IPR050765">
    <property type="entry name" value="Riboflavin_Biosynth_HTPR"/>
</dbReference>
<comment type="pathway">
    <text evidence="1">Cofactor biosynthesis; riboflavin biosynthesis.</text>
</comment>
<dbReference type="Proteomes" id="UP000662814">
    <property type="component" value="Chromosome"/>
</dbReference>
<evidence type="ECO:0000256" key="2">
    <source>
        <dbReference type="ARBA" id="ARBA00022857"/>
    </source>
</evidence>
<reference evidence="5 6" key="1">
    <citation type="submission" date="2020-12" db="EMBL/GenBank/DDBJ databases">
        <title>Microbacterium sp. HY060.</title>
        <authorList>
            <person name="Zhou J."/>
        </authorList>
    </citation>
    <scope>NUCLEOTIDE SEQUENCE [LARGE SCALE GENOMIC DNA]</scope>
    <source>
        <strain evidence="5 6">HY60</strain>
    </source>
</reference>
<dbReference type="PANTHER" id="PTHR38011:SF7">
    <property type="entry name" value="2,5-DIAMINO-6-RIBOSYLAMINO-4(3H)-PYRIMIDINONE 5'-PHOSPHATE REDUCTASE"/>
    <property type="match status" value="1"/>
</dbReference>
<dbReference type="Pfam" id="PF01872">
    <property type="entry name" value="RibD_C"/>
    <property type="match status" value="1"/>
</dbReference>
<keyword evidence="6" id="KW-1185">Reference proteome</keyword>
<dbReference type="Gene3D" id="3.40.430.10">
    <property type="entry name" value="Dihydrofolate Reductase, subunit A"/>
    <property type="match status" value="1"/>
</dbReference>
<organism evidence="5 6">
    <name type="scientific">Paramicrobacterium chengjingii</name>
    <dbReference type="NCBI Taxonomy" id="2769067"/>
    <lineage>
        <taxon>Bacteria</taxon>
        <taxon>Bacillati</taxon>
        <taxon>Actinomycetota</taxon>
        <taxon>Actinomycetes</taxon>
        <taxon>Micrococcales</taxon>
        <taxon>Microbacteriaceae</taxon>
        <taxon>Paramicrobacterium</taxon>
    </lineage>
</organism>
<sequence>MTELTRVWPLPANVATQAAQIADWYDVTNRDTPWLRMNFVASADGAATVDGLSGGLGTAADKMVFNTLRTLADVVIVGAGTVRAEGYGPMRVDAPEQRTARGLAPQPVFAIVSHSLSLDPGDRIFVDAPVRPLIVTCDTSDSERRKRLKAVADVVICGDENVEGHTMRRALAERGLAQMHCEGGPALFGDLVRDDVVDELCLTLSPMLVGGAADRILSGDDQTLRGLSLSHVVEGEGTLLLRYVRA</sequence>
<dbReference type="PANTHER" id="PTHR38011">
    <property type="entry name" value="DIHYDROFOLATE REDUCTASE FAMILY PROTEIN (AFU_ORTHOLOGUE AFUA_8G06820)"/>
    <property type="match status" value="1"/>
</dbReference>
<gene>
    <name evidence="5" type="ORF">HCR76_10950</name>
</gene>